<dbReference type="InterPro" id="IPR026893">
    <property type="entry name" value="Tyr/Ser_Pase_IphP-type"/>
</dbReference>
<evidence type="ECO:0000313" key="2">
    <source>
        <dbReference type="EMBL" id="EFW05314.1"/>
    </source>
</evidence>
<protein>
    <recommendedName>
        <fullName evidence="4">Tyrosine specific protein phosphatases domain-containing protein</fullName>
    </recommendedName>
</protein>
<dbReference type="Pfam" id="PF13350">
    <property type="entry name" value="Y_phosphatase3"/>
    <property type="match status" value="1"/>
</dbReference>
<reference evidence="2 3" key="1">
    <citation type="submission" date="2010-12" db="EMBL/GenBank/DDBJ databases">
        <title>The Genome Sequence of Coprobacillus sp. strain 29_1.</title>
        <authorList>
            <consortium name="The Broad Institute Genome Sequencing Platform"/>
            <person name="Earl A."/>
            <person name="Ward D."/>
            <person name="Feldgarden M."/>
            <person name="Gevers D."/>
            <person name="Daigneault M."/>
            <person name="Sibley C.D."/>
            <person name="White A."/>
            <person name="Strauss J."/>
            <person name="Allen-Vercoe E."/>
            <person name="Young S.K."/>
            <person name="Zeng Q."/>
            <person name="Gargeya S."/>
            <person name="Fitzgerald M."/>
            <person name="Haas B."/>
            <person name="Abouelleil A."/>
            <person name="Alvarado L."/>
            <person name="Arachchi H.M."/>
            <person name="Berlin A."/>
            <person name="Brown A."/>
            <person name="Chapman S.B."/>
            <person name="Chen Z."/>
            <person name="Dunbar C."/>
            <person name="Freedman E."/>
            <person name="Gearin G."/>
            <person name="Gellesch M."/>
            <person name="Goldberg J."/>
            <person name="Griggs A."/>
            <person name="Gujja S."/>
            <person name="Heilman E."/>
            <person name="Heiman D."/>
            <person name="Howarth C."/>
            <person name="Larson L."/>
            <person name="Lui A."/>
            <person name="MacDonald P.J.P."/>
            <person name="Mehta T."/>
            <person name="Montmayeur A."/>
            <person name="Murphy C."/>
            <person name="Neiman D."/>
            <person name="Pearson M."/>
            <person name="Priest M."/>
            <person name="Roberts A."/>
            <person name="Saif S."/>
            <person name="Shea T."/>
            <person name="Shenoy N."/>
            <person name="Sisk P."/>
            <person name="Stolte C."/>
            <person name="Sykes S."/>
            <person name="White J."/>
            <person name="Yandava C."/>
            <person name="Nusbaum C."/>
            <person name="Birren B."/>
        </authorList>
    </citation>
    <scope>NUCLEOTIDE SEQUENCE [LARGE SCALE GENOMIC DNA]</scope>
    <source>
        <strain evidence="2 3">29_1</strain>
    </source>
</reference>
<evidence type="ECO:0000256" key="1">
    <source>
        <dbReference type="ARBA" id="ARBA00009580"/>
    </source>
</evidence>
<accession>E7G9M0</accession>
<dbReference type="Proteomes" id="UP000003157">
    <property type="component" value="Unassembled WGS sequence"/>
</dbReference>
<comment type="caution">
    <text evidence="2">The sequence shown here is derived from an EMBL/GenBank/DDBJ whole genome shotgun (WGS) entry which is preliminary data.</text>
</comment>
<comment type="similarity">
    <text evidence="1">Belongs to the protein-tyrosine phosphatase family.</text>
</comment>
<name>E7G9M0_9FIRM</name>
<dbReference type="InterPro" id="IPR016130">
    <property type="entry name" value="Tyr_Pase_AS"/>
</dbReference>
<evidence type="ECO:0000313" key="3">
    <source>
        <dbReference type="Proteomes" id="UP000003157"/>
    </source>
</evidence>
<dbReference type="GO" id="GO:0004721">
    <property type="term" value="F:phosphoprotein phosphatase activity"/>
    <property type="evidence" value="ECO:0007669"/>
    <property type="project" value="InterPro"/>
</dbReference>
<dbReference type="HOGENOM" id="CLU_057546_3_0_9"/>
<dbReference type="STRING" id="100884.GCA_000269565_03306"/>
<keyword evidence="3" id="KW-1185">Reference proteome</keyword>
<dbReference type="PANTHER" id="PTHR31126:SF1">
    <property type="entry name" value="TYROSINE SPECIFIC PROTEIN PHOSPHATASES DOMAIN-CONTAINING PROTEIN"/>
    <property type="match status" value="1"/>
</dbReference>
<dbReference type="GeneID" id="78231073"/>
<dbReference type="EMBL" id="ADKX01000026">
    <property type="protein sequence ID" value="EFW05314.1"/>
    <property type="molecule type" value="Genomic_DNA"/>
</dbReference>
<sequence>MLYMTREERLIVLEKMVNTRDLGGYETQAGTYTKSHKYIRASSPANASKADIQALKDYGVKAVIDLRSDFEKEQQVNPFVDDQDIDFYEVNLFDSTKASIVPEEVKQYKDLGGVYIYMLEGMKNKFKDLFDIFLKYPYDGVMFHCSAGKDRTGITAALLLDLMGCHEYDIVKDYSESYENNIEINEELAKMMENEEAKQYLKSSPRYMMELLDYLREHYGSSKEYLLQIGLKNEEIEQLIENFTI</sequence>
<dbReference type="InterPro" id="IPR029021">
    <property type="entry name" value="Prot-tyrosine_phosphatase-like"/>
</dbReference>
<dbReference type="PANTHER" id="PTHR31126">
    <property type="entry name" value="TYROSINE-PROTEIN PHOSPHATASE"/>
    <property type="match status" value="1"/>
</dbReference>
<dbReference type="eggNOG" id="COG2365">
    <property type="taxonomic scope" value="Bacteria"/>
</dbReference>
<dbReference type="Gene3D" id="3.90.190.10">
    <property type="entry name" value="Protein tyrosine phosphatase superfamily"/>
    <property type="match status" value="1"/>
</dbReference>
<evidence type="ECO:0008006" key="4">
    <source>
        <dbReference type="Google" id="ProtNLM"/>
    </source>
</evidence>
<dbReference type="SUPFAM" id="SSF52799">
    <property type="entry name" value="(Phosphotyrosine protein) phosphatases II"/>
    <property type="match status" value="1"/>
</dbReference>
<dbReference type="AlphaFoldDB" id="E7G9M0"/>
<dbReference type="PROSITE" id="PS00383">
    <property type="entry name" value="TYR_PHOSPHATASE_1"/>
    <property type="match status" value="1"/>
</dbReference>
<dbReference type="OrthoDB" id="1188001at2"/>
<dbReference type="RefSeq" id="WP_008788574.1">
    <property type="nucleotide sequence ID" value="NZ_AKCB01000003.1"/>
</dbReference>
<gene>
    <name evidence="2" type="ORF">HMPREF9488_01459</name>
</gene>
<organism evidence="2 3">
    <name type="scientific">Coprobacillus cateniformis</name>
    <dbReference type="NCBI Taxonomy" id="100884"/>
    <lineage>
        <taxon>Bacteria</taxon>
        <taxon>Bacillati</taxon>
        <taxon>Bacillota</taxon>
        <taxon>Erysipelotrichia</taxon>
        <taxon>Erysipelotrichales</taxon>
        <taxon>Coprobacillaceae</taxon>
        <taxon>Coprobacillus</taxon>
    </lineage>
</organism>
<proteinExistence type="inferred from homology"/>